<evidence type="ECO:0000313" key="1">
    <source>
        <dbReference type="EMBL" id="PON72990.1"/>
    </source>
</evidence>
<sequence>HKFILQKKKIETICCSKSYPNRRSFLNPKLYMYQPLNLKQTNKCSNCFINCLINLLDKFLRHDSTNITLIITDSNICTNCCFNKMSFTIYFIKVVISDIACKHKGNQP</sequence>
<name>A0A2P5DIA4_PARAD</name>
<reference evidence="2" key="1">
    <citation type="submission" date="2016-06" db="EMBL/GenBank/DDBJ databases">
        <title>Parallel loss of symbiosis genes in relatives of nitrogen-fixing non-legume Parasponia.</title>
        <authorList>
            <person name="Van Velzen R."/>
            <person name="Holmer R."/>
            <person name="Bu F."/>
            <person name="Rutten L."/>
            <person name="Van Zeijl A."/>
            <person name="Liu W."/>
            <person name="Santuari L."/>
            <person name="Cao Q."/>
            <person name="Sharma T."/>
            <person name="Shen D."/>
            <person name="Roswanjaya Y."/>
            <person name="Wardhani T."/>
            <person name="Kalhor M.S."/>
            <person name="Jansen J."/>
            <person name="Van den Hoogen J."/>
            <person name="Gungor B."/>
            <person name="Hartog M."/>
            <person name="Hontelez J."/>
            <person name="Verver J."/>
            <person name="Yang W.-C."/>
            <person name="Schijlen E."/>
            <person name="Repin R."/>
            <person name="Schilthuizen M."/>
            <person name="Schranz E."/>
            <person name="Heidstra R."/>
            <person name="Miyata K."/>
            <person name="Fedorova E."/>
            <person name="Kohlen W."/>
            <person name="Bisseling T."/>
            <person name="Smit S."/>
            <person name="Geurts R."/>
        </authorList>
    </citation>
    <scope>NUCLEOTIDE SEQUENCE [LARGE SCALE GENOMIC DNA]</scope>
    <source>
        <strain evidence="2">cv. WU1-14</strain>
    </source>
</reference>
<comment type="caution">
    <text evidence="1">The sequence shown here is derived from an EMBL/GenBank/DDBJ whole genome shotgun (WGS) entry which is preliminary data.</text>
</comment>
<feature type="non-terminal residue" evidence="1">
    <location>
        <position position="1"/>
    </location>
</feature>
<accession>A0A2P5DIA4</accession>
<evidence type="ECO:0000313" key="2">
    <source>
        <dbReference type="Proteomes" id="UP000237105"/>
    </source>
</evidence>
<proteinExistence type="predicted"/>
<dbReference type="Proteomes" id="UP000237105">
    <property type="component" value="Unassembled WGS sequence"/>
</dbReference>
<keyword evidence="2" id="KW-1185">Reference proteome</keyword>
<dbReference type="EMBL" id="JXTB01000036">
    <property type="protein sequence ID" value="PON72990.1"/>
    <property type="molecule type" value="Genomic_DNA"/>
</dbReference>
<protein>
    <submittedName>
        <fullName evidence="1">Uncharacterized protein</fullName>
    </submittedName>
</protein>
<dbReference type="AlphaFoldDB" id="A0A2P5DIA4"/>
<organism evidence="1 2">
    <name type="scientific">Parasponia andersonii</name>
    <name type="common">Sponia andersonii</name>
    <dbReference type="NCBI Taxonomy" id="3476"/>
    <lineage>
        <taxon>Eukaryota</taxon>
        <taxon>Viridiplantae</taxon>
        <taxon>Streptophyta</taxon>
        <taxon>Embryophyta</taxon>
        <taxon>Tracheophyta</taxon>
        <taxon>Spermatophyta</taxon>
        <taxon>Magnoliopsida</taxon>
        <taxon>eudicotyledons</taxon>
        <taxon>Gunneridae</taxon>
        <taxon>Pentapetalae</taxon>
        <taxon>rosids</taxon>
        <taxon>fabids</taxon>
        <taxon>Rosales</taxon>
        <taxon>Cannabaceae</taxon>
        <taxon>Parasponia</taxon>
    </lineage>
</organism>
<gene>
    <name evidence="1" type="ORF">PanWU01x14_061400</name>
</gene>